<sequence length="384" mass="41158">MMDRAERRSTLISLSTATRTRAMAESPKDALQLLLPLDDFVPVRVSTHSEMTPLIRFCLEQLVQHGENRRAVVLHTLPVSTSSDSAATSGSSARPNATFNAKQVEAAIAAIPKLVSVLEIIKREYPAAVQAALTSASATSSSRPVRKPRRSTAGLHQYTKLTTYETAFDYHAEVPIAEQETNRDLEAVRQELVQLEWLTGSAGKAKRCGFSQQEATAESFVKLTRERSVPVRPRQRHSPCMLAVLSSEPLAVLTKSSDFAYQPPTPLAKSSKKRLRSQPASSVPATAASQLGPQTSTPLPAQDSGADSTGAVAAGSVPAPHPSAQAGTDALGSRMDAAPAEKRRKPTRRKMRRKKPEQVAVRGMHAAPAPSITGEAASAMDIST</sequence>
<evidence type="ECO:0000256" key="1">
    <source>
        <dbReference type="SAM" id="MobiDB-lite"/>
    </source>
</evidence>
<comment type="caution">
    <text evidence="2">The sequence shown here is derived from an EMBL/GenBank/DDBJ whole genome shotgun (WGS) entry which is preliminary data.</text>
</comment>
<dbReference type="AlphaFoldDB" id="A0A2S5BFH7"/>
<accession>A0A2S5BFH7</accession>
<feature type="compositionally biased region" description="Polar residues" evidence="1">
    <location>
        <begin position="278"/>
        <end position="299"/>
    </location>
</feature>
<feature type="region of interest" description="Disordered" evidence="1">
    <location>
        <begin position="259"/>
        <end position="384"/>
    </location>
</feature>
<gene>
    <name evidence="2" type="ORF">BMF94_1419</name>
</gene>
<keyword evidence="3" id="KW-1185">Reference proteome</keyword>
<name>A0A2S5BFH7_9BASI</name>
<evidence type="ECO:0000313" key="3">
    <source>
        <dbReference type="Proteomes" id="UP000237144"/>
    </source>
</evidence>
<organism evidence="2 3">
    <name type="scientific">Rhodotorula taiwanensis</name>
    <dbReference type="NCBI Taxonomy" id="741276"/>
    <lineage>
        <taxon>Eukaryota</taxon>
        <taxon>Fungi</taxon>
        <taxon>Dikarya</taxon>
        <taxon>Basidiomycota</taxon>
        <taxon>Pucciniomycotina</taxon>
        <taxon>Microbotryomycetes</taxon>
        <taxon>Sporidiobolales</taxon>
        <taxon>Sporidiobolaceae</taxon>
        <taxon>Rhodotorula</taxon>
    </lineage>
</organism>
<dbReference type="EMBL" id="PJQD01000014">
    <property type="protein sequence ID" value="POY75517.1"/>
    <property type="molecule type" value="Genomic_DNA"/>
</dbReference>
<proteinExistence type="predicted"/>
<dbReference type="OrthoDB" id="424402at2759"/>
<reference evidence="2 3" key="1">
    <citation type="journal article" date="2018" name="Front. Microbiol.">
        <title>Prospects for Fungal Bioremediation of Acidic Radioactive Waste Sites: Characterization and Genome Sequence of Rhodotorula taiwanensis MD1149.</title>
        <authorList>
            <person name="Tkavc R."/>
            <person name="Matrosova V.Y."/>
            <person name="Grichenko O.E."/>
            <person name="Gostincar C."/>
            <person name="Volpe R.P."/>
            <person name="Klimenkova P."/>
            <person name="Gaidamakova E.K."/>
            <person name="Zhou C.E."/>
            <person name="Stewart B.J."/>
            <person name="Lyman M.G."/>
            <person name="Malfatti S.A."/>
            <person name="Rubinfeld B."/>
            <person name="Courtot M."/>
            <person name="Singh J."/>
            <person name="Dalgard C.L."/>
            <person name="Hamilton T."/>
            <person name="Frey K.G."/>
            <person name="Gunde-Cimerman N."/>
            <person name="Dugan L."/>
            <person name="Daly M.J."/>
        </authorList>
    </citation>
    <scope>NUCLEOTIDE SEQUENCE [LARGE SCALE GENOMIC DNA]</scope>
    <source>
        <strain evidence="2 3">MD1149</strain>
    </source>
</reference>
<evidence type="ECO:0000313" key="2">
    <source>
        <dbReference type="EMBL" id="POY75517.1"/>
    </source>
</evidence>
<feature type="compositionally biased region" description="Basic residues" evidence="1">
    <location>
        <begin position="342"/>
        <end position="355"/>
    </location>
</feature>
<protein>
    <submittedName>
        <fullName evidence="2">Uncharacterized protein</fullName>
    </submittedName>
</protein>
<dbReference type="STRING" id="741276.A0A2S5BFH7"/>
<dbReference type="Proteomes" id="UP000237144">
    <property type="component" value="Unassembled WGS sequence"/>
</dbReference>